<evidence type="ECO:0000313" key="3">
    <source>
        <dbReference type="Proteomes" id="UP001476798"/>
    </source>
</evidence>
<protein>
    <submittedName>
        <fullName evidence="2">Uncharacterized protein</fullName>
    </submittedName>
</protein>
<feature type="region of interest" description="Disordered" evidence="1">
    <location>
        <begin position="163"/>
        <end position="187"/>
    </location>
</feature>
<dbReference type="EMBL" id="JAHRIO010061434">
    <property type="protein sequence ID" value="MEQ2178788.1"/>
    <property type="molecule type" value="Genomic_DNA"/>
</dbReference>
<dbReference type="Gene3D" id="1.10.418.10">
    <property type="entry name" value="Calponin-like domain"/>
    <property type="match status" value="1"/>
</dbReference>
<dbReference type="InterPro" id="IPR036872">
    <property type="entry name" value="CH_dom_sf"/>
</dbReference>
<name>A0ABV0P5R2_9TELE</name>
<reference evidence="2 3" key="1">
    <citation type="submission" date="2021-06" db="EMBL/GenBank/DDBJ databases">
        <authorList>
            <person name="Palmer J.M."/>
        </authorList>
    </citation>
    <scope>NUCLEOTIDE SEQUENCE [LARGE SCALE GENOMIC DNA]</scope>
    <source>
        <strain evidence="2 3">GA_2019</strain>
        <tissue evidence="2">Muscle</tissue>
    </source>
</reference>
<proteinExistence type="predicted"/>
<organism evidence="2 3">
    <name type="scientific">Goodea atripinnis</name>
    <dbReference type="NCBI Taxonomy" id="208336"/>
    <lineage>
        <taxon>Eukaryota</taxon>
        <taxon>Metazoa</taxon>
        <taxon>Chordata</taxon>
        <taxon>Craniata</taxon>
        <taxon>Vertebrata</taxon>
        <taxon>Euteleostomi</taxon>
        <taxon>Actinopterygii</taxon>
        <taxon>Neopterygii</taxon>
        <taxon>Teleostei</taxon>
        <taxon>Neoteleostei</taxon>
        <taxon>Acanthomorphata</taxon>
        <taxon>Ovalentaria</taxon>
        <taxon>Atherinomorphae</taxon>
        <taxon>Cyprinodontiformes</taxon>
        <taxon>Goodeidae</taxon>
        <taxon>Goodea</taxon>
    </lineage>
</organism>
<evidence type="ECO:0000313" key="2">
    <source>
        <dbReference type="EMBL" id="MEQ2178788.1"/>
    </source>
</evidence>
<keyword evidence="3" id="KW-1185">Reference proteome</keyword>
<accession>A0ABV0P5R2</accession>
<dbReference type="Proteomes" id="UP001476798">
    <property type="component" value="Unassembled WGS sequence"/>
</dbReference>
<evidence type="ECO:0000256" key="1">
    <source>
        <dbReference type="SAM" id="MobiDB-lite"/>
    </source>
</evidence>
<comment type="caution">
    <text evidence="2">The sequence shown here is derived from an EMBL/GenBank/DDBJ whole genome shotgun (WGS) entry which is preliminary data.</text>
</comment>
<sequence length="187" mass="20579">MKSKCENKETFIQQIQSLDIETQAAIAICIQQAKRDELLFLFLMLQVTQDPRVVLPLQWEELVEAEGADLQLVFSSMVSRSDLFGIALRDARIAELCQEREAHGDSTTAPLGGRNDDPPQSLALQLADSKAKLRRLKQQLRVCGVLFCILCVPPEPFSAERNEGYAHSAGRAGLRPGASCTDRAAPG</sequence>
<dbReference type="SUPFAM" id="SSF116907">
    <property type="entry name" value="Hook domain"/>
    <property type="match status" value="1"/>
</dbReference>
<dbReference type="PANTHER" id="PTHR18947:SF35">
    <property type="entry name" value="COILED-COIL DOMAIN-CONTAINING PROTEIN 88B"/>
    <property type="match status" value="1"/>
</dbReference>
<gene>
    <name evidence="2" type="ORF">GOODEAATRI_017750</name>
</gene>
<dbReference type="PANTHER" id="PTHR18947">
    <property type="entry name" value="HOOK PROTEINS"/>
    <property type="match status" value="1"/>
</dbReference>